<evidence type="ECO:0000256" key="3">
    <source>
        <dbReference type="ARBA" id="ARBA00022475"/>
    </source>
</evidence>
<dbReference type="FunFam" id="1.20.1560.10:FF:000011">
    <property type="entry name" value="Multidrug ABC transporter ATP-binding protein"/>
    <property type="match status" value="1"/>
</dbReference>
<comment type="caution">
    <text evidence="12">The sequence shown here is derived from an EMBL/GenBank/DDBJ whole genome shotgun (WGS) entry which is preliminary data.</text>
</comment>
<evidence type="ECO:0000259" key="10">
    <source>
        <dbReference type="PROSITE" id="PS50893"/>
    </source>
</evidence>
<evidence type="ECO:0000256" key="5">
    <source>
        <dbReference type="ARBA" id="ARBA00022741"/>
    </source>
</evidence>
<dbReference type="Pfam" id="PF00664">
    <property type="entry name" value="ABC_membrane"/>
    <property type="match status" value="1"/>
</dbReference>
<dbReference type="CDD" id="cd18541">
    <property type="entry name" value="ABC_6TM_TmrB_like"/>
    <property type="match status" value="1"/>
</dbReference>
<evidence type="ECO:0000256" key="2">
    <source>
        <dbReference type="ARBA" id="ARBA00022448"/>
    </source>
</evidence>
<dbReference type="SUPFAM" id="SSF90123">
    <property type="entry name" value="ABC transporter transmembrane region"/>
    <property type="match status" value="1"/>
</dbReference>
<dbReference type="PANTHER" id="PTHR43394">
    <property type="entry name" value="ATP-DEPENDENT PERMEASE MDL1, MITOCHONDRIAL"/>
    <property type="match status" value="1"/>
</dbReference>
<evidence type="ECO:0000313" key="12">
    <source>
        <dbReference type="EMBL" id="MCM1992605.1"/>
    </source>
</evidence>
<evidence type="ECO:0000259" key="11">
    <source>
        <dbReference type="PROSITE" id="PS50929"/>
    </source>
</evidence>
<dbReference type="GO" id="GO:0016887">
    <property type="term" value="F:ATP hydrolysis activity"/>
    <property type="evidence" value="ECO:0007669"/>
    <property type="project" value="InterPro"/>
</dbReference>
<dbReference type="GO" id="GO:0015421">
    <property type="term" value="F:ABC-type oligopeptide transporter activity"/>
    <property type="evidence" value="ECO:0007669"/>
    <property type="project" value="TreeGrafter"/>
</dbReference>
<feature type="transmembrane region" description="Helical" evidence="9">
    <location>
        <begin position="15"/>
        <end position="35"/>
    </location>
</feature>
<dbReference type="PROSITE" id="PS50929">
    <property type="entry name" value="ABC_TM1F"/>
    <property type="match status" value="1"/>
</dbReference>
<dbReference type="Gene3D" id="1.20.1560.10">
    <property type="entry name" value="ABC transporter type 1, transmembrane domain"/>
    <property type="match status" value="1"/>
</dbReference>
<dbReference type="SUPFAM" id="SSF52540">
    <property type="entry name" value="P-loop containing nucleoside triphosphate hydrolases"/>
    <property type="match status" value="1"/>
</dbReference>
<dbReference type="GO" id="GO:0005524">
    <property type="term" value="F:ATP binding"/>
    <property type="evidence" value="ECO:0007669"/>
    <property type="project" value="UniProtKB-KW"/>
</dbReference>
<keyword evidence="2" id="KW-0813">Transport</keyword>
<keyword evidence="4 9" id="KW-0812">Transmembrane</keyword>
<feature type="transmembrane region" description="Helical" evidence="9">
    <location>
        <begin position="55"/>
        <end position="77"/>
    </location>
</feature>
<dbReference type="InterPro" id="IPR039421">
    <property type="entry name" value="Type_1_exporter"/>
</dbReference>
<keyword evidence="7 9" id="KW-1133">Transmembrane helix</keyword>
<name>A0A9J6PC44_9CLOT</name>
<dbReference type="InterPro" id="IPR003439">
    <property type="entry name" value="ABC_transporter-like_ATP-bd"/>
</dbReference>
<keyword evidence="8 9" id="KW-0472">Membrane</keyword>
<keyword evidence="5" id="KW-0547">Nucleotide-binding</keyword>
<evidence type="ECO:0000256" key="7">
    <source>
        <dbReference type="ARBA" id="ARBA00022989"/>
    </source>
</evidence>
<comment type="subcellular location">
    <subcellularLocation>
        <location evidence="1">Cell membrane</location>
        <topology evidence="1">Multi-pass membrane protein</topology>
    </subcellularLocation>
</comment>
<dbReference type="Gene3D" id="3.40.50.300">
    <property type="entry name" value="P-loop containing nucleotide triphosphate hydrolases"/>
    <property type="match status" value="1"/>
</dbReference>
<feature type="transmembrane region" description="Helical" evidence="9">
    <location>
        <begin position="156"/>
        <end position="177"/>
    </location>
</feature>
<feature type="domain" description="ABC transporter" evidence="10">
    <location>
        <begin position="337"/>
        <end position="572"/>
    </location>
</feature>
<dbReference type="FunFam" id="3.40.50.300:FF:000221">
    <property type="entry name" value="Multidrug ABC transporter ATP-binding protein"/>
    <property type="match status" value="1"/>
</dbReference>
<organism evidence="12 13">
    <name type="scientific">Oceanirhabdus seepicola</name>
    <dbReference type="NCBI Taxonomy" id="2828781"/>
    <lineage>
        <taxon>Bacteria</taxon>
        <taxon>Bacillati</taxon>
        <taxon>Bacillota</taxon>
        <taxon>Clostridia</taxon>
        <taxon>Eubacteriales</taxon>
        <taxon>Clostridiaceae</taxon>
        <taxon>Oceanirhabdus</taxon>
    </lineage>
</organism>
<dbReference type="InterPro" id="IPR003593">
    <property type="entry name" value="AAA+_ATPase"/>
</dbReference>
<dbReference type="GO" id="GO:0005886">
    <property type="term" value="C:plasma membrane"/>
    <property type="evidence" value="ECO:0007669"/>
    <property type="project" value="UniProtKB-SubCell"/>
</dbReference>
<keyword evidence="3" id="KW-1003">Cell membrane</keyword>
<dbReference type="PROSITE" id="PS50893">
    <property type="entry name" value="ABC_TRANSPORTER_2"/>
    <property type="match status" value="1"/>
</dbReference>
<dbReference type="InterPro" id="IPR027417">
    <property type="entry name" value="P-loop_NTPase"/>
</dbReference>
<dbReference type="Proteomes" id="UP001056429">
    <property type="component" value="Unassembled WGS sequence"/>
</dbReference>
<protein>
    <submittedName>
        <fullName evidence="12">ABC transporter ATP-binding protein</fullName>
    </submittedName>
</protein>
<evidence type="ECO:0000256" key="1">
    <source>
        <dbReference type="ARBA" id="ARBA00004651"/>
    </source>
</evidence>
<proteinExistence type="predicted"/>
<feature type="transmembrane region" description="Helical" evidence="9">
    <location>
        <begin position="240"/>
        <end position="260"/>
    </location>
</feature>
<evidence type="ECO:0000256" key="4">
    <source>
        <dbReference type="ARBA" id="ARBA00022692"/>
    </source>
</evidence>
<reference evidence="12" key="1">
    <citation type="journal article" date="2021" name="mSystems">
        <title>Bacteria and Archaea Synergistically Convert Glycine Betaine to Biogenic Methane in the Formosa Cold Seep of the South China Sea.</title>
        <authorList>
            <person name="Li L."/>
            <person name="Zhang W."/>
            <person name="Zhang S."/>
            <person name="Song L."/>
            <person name="Sun Q."/>
            <person name="Zhang H."/>
            <person name="Xiang H."/>
            <person name="Dong X."/>
        </authorList>
    </citation>
    <scope>NUCLEOTIDE SEQUENCE</scope>
    <source>
        <strain evidence="12">ZWT</strain>
    </source>
</reference>
<gene>
    <name evidence="12" type="ORF">KDK92_23060</name>
</gene>
<feature type="transmembrane region" description="Helical" evidence="9">
    <location>
        <begin position="280"/>
        <end position="301"/>
    </location>
</feature>
<dbReference type="Pfam" id="PF00005">
    <property type="entry name" value="ABC_tran"/>
    <property type="match status" value="1"/>
</dbReference>
<dbReference type="EMBL" id="JAGSOJ010000006">
    <property type="protein sequence ID" value="MCM1992605.1"/>
    <property type="molecule type" value="Genomic_DNA"/>
</dbReference>
<dbReference type="RefSeq" id="WP_250861772.1">
    <property type="nucleotide sequence ID" value="NZ_JAGSOJ010000006.1"/>
</dbReference>
<dbReference type="SMART" id="SM00382">
    <property type="entry name" value="AAA"/>
    <property type="match status" value="1"/>
</dbReference>
<dbReference type="InterPro" id="IPR011527">
    <property type="entry name" value="ABC1_TM_dom"/>
</dbReference>
<dbReference type="InterPro" id="IPR036640">
    <property type="entry name" value="ABC1_TM_sf"/>
</dbReference>
<evidence type="ECO:0000256" key="8">
    <source>
        <dbReference type="ARBA" id="ARBA00023136"/>
    </source>
</evidence>
<reference evidence="12" key="2">
    <citation type="submission" date="2021-04" db="EMBL/GenBank/DDBJ databases">
        <authorList>
            <person name="Dong X."/>
        </authorList>
    </citation>
    <scope>NUCLEOTIDE SEQUENCE</scope>
    <source>
        <strain evidence="12">ZWT</strain>
    </source>
</reference>
<dbReference type="PANTHER" id="PTHR43394:SF1">
    <property type="entry name" value="ATP-BINDING CASSETTE SUB-FAMILY B MEMBER 10, MITOCHONDRIAL"/>
    <property type="match status" value="1"/>
</dbReference>
<keyword evidence="6 12" id="KW-0067">ATP-binding</keyword>
<accession>A0A9J6PC44</accession>
<evidence type="ECO:0000256" key="9">
    <source>
        <dbReference type="SAM" id="Phobius"/>
    </source>
</evidence>
<feature type="transmembrane region" description="Helical" evidence="9">
    <location>
        <begin position="130"/>
        <end position="150"/>
    </location>
</feature>
<evidence type="ECO:0000256" key="6">
    <source>
        <dbReference type="ARBA" id="ARBA00022840"/>
    </source>
</evidence>
<sequence>MRTFKHLKEFIKKNIFSYILGIIILIAIDVFQLVMPKVLGELTDAATTKTLTSALLLKYIGIILAVALGIAVGRFGWRILITGTSRKMEYWLRNRFFGHLEKLSKNYFNNNKTGDLMAHATNDIQAVRMAFGPGVVMMVDSIVLTILVVIRMAQDINIKLTLMALIPLPIIAIMVGLMGKEIMKRYKNTQESFGNLSDKIQENISGIRVIKSFVQFKSQYKIFKGANDEYFDKYMHSAKLFIAIFPLVMLLSSVSFIIGLGYGGSLVIEGTLTIGELTSFLVYLGLLVWPMMAIGMVINHIQRGTASMERLNKILNTKPEIIDEDIDESIKDIEGEIEIKGLTFNYGNSENPALEDIDVKIKKGESLAIIGRTGSGKTTLINLLLRNYNVDDGQIIIDGNDINRIPLKVLRENIGYVPQENFLFSKTIRDNIALYNNAEEFENIEKAAEIAEIKNEILGLPEKYETMLGERGVNLSGGQKQRTSISRAIVKNPKILILDDCLSAVDTHTEEKILSGLKGVMKDRTSIIISHRISTIKDSDKIIVLDEGRIIQYGSHEELLKTRGLYREIFDKQQLEENLKNAE</sequence>
<feature type="domain" description="ABC transmembrane type-1" evidence="11">
    <location>
        <begin position="19"/>
        <end position="303"/>
    </location>
</feature>
<keyword evidence="13" id="KW-1185">Reference proteome</keyword>
<evidence type="ECO:0000313" key="13">
    <source>
        <dbReference type="Proteomes" id="UP001056429"/>
    </source>
</evidence>
<dbReference type="AlphaFoldDB" id="A0A9J6PC44"/>